<dbReference type="Pfam" id="PF13649">
    <property type="entry name" value="Methyltransf_25"/>
    <property type="match status" value="1"/>
</dbReference>
<reference evidence="2" key="2">
    <citation type="submission" date="2006-01" db="EMBL/GenBank/DDBJ databases">
        <authorList>
            <person name="Genoscope"/>
        </authorList>
    </citation>
    <scope>NUCLEOTIDE SEQUENCE</scope>
</reference>
<dbReference type="InterPro" id="IPR041698">
    <property type="entry name" value="Methyltransf_25"/>
</dbReference>
<dbReference type="EMBL" id="CT573071">
    <property type="protein sequence ID" value="CAJ74108.1"/>
    <property type="molecule type" value="Genomic_DNA"/>
</dbReference>
<organism evidence="2">
    <name type="scientific">Kuenenia stuttgartiensis</name>
    <dbReference type="NCBI Taxonomy" id="174633"/>
    <lineage>
        <taxon>Bacteria</taxon>
        <taxon>Pseudomonadati</taxon>
        <taxon>Planctomycetota</taxon>
        <taxon>Candidatus Brocadiia</taxon>
        <taxon>Candidatus Brocadiales</taxon>
        <taxon>Candidatus Brocadiaceae</taxon>
        <taxon>Candidatus Kuenenia</taxon>
    </lineage>
</organism>
<proteinExistence type="predicted"/>
<evidence type="ECO:0000259" key="1">
    <source>
        <dbReference type="Pfam" id="PF13649"/>
    </source>
</evidence>
<feature type="domain" description="Methyltransferase" evidence="1">
    <location>
        <begin position="183"/>
        <end position="283"/>
    </location>
</feature>
<dbReference type="Gene3D" id="3.40.50.150">
    <property type="entry name" value="Vaccinia Virus protein VP39"/>
    <property type="match status" value="1"/>
</dbReference>
<accession>Q1Q274</accession>
<evidence type="ECO:0000313" key="2">
    <source>
        <dbReference type="EMBL" id="CAJ74108.1"/>
    </source>
</evidence>
<dbReference type="SUPFAM" id="SSF53335">
    <property type="entry name" value="S-adenosyl-L-methionine-dependent methyltransferases"/>
    <property type="match status" value="1"/>
</dbReference>
<reference evidence="2" key="1">
    <citation type="journal article" date="2006" name="Nature">
        <title>Deciphering the evolution and metabolism of an anammox bacterium from a community genome.</title>
        <authorList>
            <person name="Strous M."/>
            <person name="Pelletier E."/>
            <person name="Mangenot S."/>
            <person name="Rattei T."/>
            <person name="Lehner A."/>
            <person name="Taylor M.W."/>
            <person name="Horn M."/>
            <person name="Daims H."/>
            <person name="Bartol-Mavel D."/>
            <person name="Wincker P."/>
            <person name="Barbe V."/>
            <person name="Fonknechten N."/>
            <person name="Vallenet D."/>
            <person name="Segurens B."/>
            <person name="Schenowitz-Truong C."/>
            <person name="Medigue C."/>
            <person name="Collingro A."/>
            <person name="Snel B."/>
            <person name="Dutilh B.E."/>
            <person name="OpDenCamp H.J.M."/>
            <person name="vanDerDrift C."/>
            <person name="Cirpus I."/>
            <person name="vanDePas-Schoonen K.T."/>
            <person name="Harhangi H.R."/>
            <person name="vanNiftrik L."/>
            <person name="Schmid M."/>
            <person name="Keltjens J."/>
            <person name="vanDeVossenberg J."/>
            <person name="Kartal B."/>
            <person name="Meier H."/>
            <person name="Frishman D."/>
            <person name="Huynen M.A."/>
            <person name="Mewes H."/>
            <person name="Weissenbach J."/>
            <person name="Jetten M.S.M."/>
            <person name="Wagner M."/>
            <person name="LePaslier D."/>
        </authorList>
    </citation>
    <scope>NUCLEOTIDE SEQUENCE</scope>
</reference>
<sequence>MFKTMNYNFPDTRLLLSQFLVQRYQTEMLLKFAQEEGILRLLESIDTFHINEAIEALQNKLNYQLQDRLRRRMIHTLIYLLQECGYLSLENTRYQWHMIENAAPKLKDEEYKIIEVSFKGVVGFFEECIKYSGDFLRGATPRFNFNAEFTSIWESFLGNAEFNFARSILIELLMFEKKENSNILVLCFGPGFDLVKISERFSNVKLFGLDFAENFYDKAKSKLSNSHTIEWVRSDRWKGFGFPLPFQDNCMEVVFFGCADPYIPVEKRRYAYKEIFRVLKHEGSLGILTNSYPDQEKKYVKDKWIRLGILAHDFCESVCEGWQGFHEAVNSIKLFKEIGYHTNTVMLNASIWRLDKP</sequence>
<dbReference type="InterPro" id="IPR029063">
    <property type="entry name" value="SAM-dependent_MTases_sf"/>
</dbReference>
<dbReference type="AlphaFoldDB" id="Q1Q274"/>
<gene>
    <name evidence="2" type="ORF">kuste3347</name>
</gene>
<protein>
    <recommendedName>
        <fullName evidence="1">Methyltransferase domain-containing protein</fullName>
    </recommendedName>
</protein>
<name>Q1Q274_KUEST</name>